<protein>
    <recommendedName>
        <fullName evidence="2">diguanylate cyclase</fullName>
        <ecNumber evidence="2">2.7.7.65</ecNumber>
    </recommendedName>
</protein>
<dbReference type="FunFam" id="3.30.70.270:FF:000001">
    <property type="entry name" value="Diguanylate cyclase domain protein"/>
    <property type="match status" value="1"/>
</dbReference>
<gene>
    <name evidence="7" type="ORF">E5672_13130</name>
</gene>
<dbReference type="GO" id="GO:1902201">
    <property type="term" value="P:negative regulation of bacterial-type flagellum-dependent cell motility"/>
    <property type="evidence" value="ECO:0007669"/>
    <property type="project" value="TreeGrafter"/>
</dbReference>
<dbReference type="OrthoDB" id="9812260at2"/>
<keyword evidence="4" id="KW-1133">Transmembrane helix</keyword>
<dbReference type="SUPFAM" id="SSF55073">
    <property type="entry name" value="Nucleotide cyclase"/>
    <property type="match status" value="1"/>
</dbReference>
<dbReference type="Gene3D" id="3.30.70.270">
    <property type="match status" value="1"/>
</dbReference>
<dbReference type="EC" id="2.7.7.65" evidence="2"/>
<dbReference type="GO" id="GO:0005886">
    <property type="term" value="C:plasma membrane"/>
    <property type="evidence" value="ECO:0007669"/>
    <property type="project" value="TreeGrafter"/>
</dbReference>
<evidence type="ECO:0000313" key="8">
    <source>
        <dbReference type="Proteomes" id="UP000305471"/>
    </source>
</evidence>
<dbReference type="SMART" id="SM00267">
    <property type="entry name" value="GGDEF"/>
    <property type="match status" value="1"/>
</dbReference>
<evidence type="ECO:0000256" key="4">
    <source>
        <dbReference type="SAM" id="Phobius"/>
    </source>
</evidence>
<feature type="transmembrane region" description="Helical" evidence="4">
    <location>
        <begin position="431"/>
        <end position="452"/>
    </location>
</feature>
<reference evidence="7 8" key="1">
    <citation type="submission" date="2019-04" db="EMBL/GenBank/DDBJ databases">
        <title>Alteromonas portus sp. nov., an alginate lyase-excreting marine bacterium.</title>
        <authorList>
            <person name="Huang H."/>
            <person name="Mo K."/>
            <person name="Bao S."/>
        </authorList>
    </citation>
    <scope>NUCLEOTIDE SEQUENCE [LARGE SCALE GENOMIC DNA]</scope>
    <source>
        <strain evidence="7 8">HB161718</strain>
    </source>
</reference>
<feature type="chain" id="PRO_5020331897" description="diguanylate cyclase" evidence="5">
    <location>
        <begin position="23"/>
        <end position="627"/>
    </location>
</feature>
<comment type="catalytic activity">
    <reaction evidence="3">
        <text>2 GTP = 3',3'-c-di-GMP + 2 diphosphate</text>
        <dbReference type="Rhea" id="RHEA:24898"/>
        <dbReference type="ChEBI" id="CHEBI:33019"/>
        <dbReference type="ChEBI" id="CHEBI:37565"/>
        <dbReference type="ChEBI" id="CHEBI:58805"/>
        <dbReference type="EC" id="2.7.7.65"/>
    </reaction>
</comment>
<dbReference type="NCBIfam" id="TIGR00254">
    <property type="entry name" value="GGDEF"/>
    <property type="match status" value="1"/>
</dbReference>
<keyword evidence="4" id="KW-0812">Transmembrane</keyword>
<keyword evidence="8" id="KW-1185">Reference proteome</keyword>
<dbReference type="RefSeq" id="WP_136782601.1">
    <property type="nucleotide sequence ID" value="NZ_SWCO01000007.1"/>
</dbReference>
<dbReference type="InterPro" id="IPR050469">
    <property type="entry name" value="Diguanylate_Cyclase"/>
</dbReference>
<keyword evidence="5" id="KW-0732">Signal</keyword>
<dbReference type="PANTHER" id="PTHR45138">
    <property type="entry name" value="REGULATORY COMPONENTS OF SENSORY TRANSDUCTION SYSTEM"/>
    <property type="match status" value="1"/>
</dbReference>
<dbReference type="CDD" id="cd01949">
    <property type="entry name" value="GGDEF"/>
    <property type="match status" value="1"/>
</dbReference>
<dbReference type="Proteomes" id="UP000305471">
    <property type="component" value="Unassembled WGS sequence"/>
</dbReference>
<dbReference type="AlphaFoldDB" id="A0A4U0ZIA6"/>
<feature type="signal peptide" evidence="5">
    <location>
        <begin position="1"/>
        <end position="22"/>
    </location>
</feature>
<accession>A0A4U0ZIA6</accession>
<evidence type="ECO:0000259" key="6">
    <source>
        <dbReference type="PROSITE" id="PS50887"/>
    </source>
</evidence>
<feature type="domain" description="GGDEF" evidence="6">
    <location>
        <begin position="495"/>
        <end position="625"/>
    </location>
</feature>
<dbReference type="PANTHER" id="PTHR45138:SF9">
    <property type="entry name" value="DIGUANYLATE CYCLASE DGCM-RELATED"/>
    <property type="match status" value="1"/>
</dbReference>
<evidence type="ECO:0000256" key="5">
    <source>
        <dbReference type="SAM" id="SignalP"/>
    </source>
</evidence>
<comment type="caution">
    <text evidence="7">The sequence shown here is derived from an EMBL/GenBank/DDBJ whole genome shotgun (WGS) entry which is preliminary data.</text>
</comment>
<dbReference type="Pfam" id="PF00990">
    <property type="entry name" value="GGDEF"/>
    <property type="match status" value="1"/>
</dbReference>
<dbReference type="InterPro" id="IPR000160">
    <property type="entry name" value="GGDEF_dom"/>
</dbReference>
<evidence type="ECO:0000256" key="2">
    <source>
        <dbReference type="ARBA" id="ARBA00012528"/>
    </source>
</evidence>
<dbReference type="InterPro" id="IPR029787">
    <property type="entry name" value="Nucleotide_cyclase"/>
</dbReference>
<dbReference type="PROSITE" id="PS50887">
    <property type="entry name" value="GGDEF"/>
    <property type="match status" value="1"/>
</dbReference>
<comment type="cofactor">
    <cofactor evidence="1">
        <name>Mg(2+)</name>
        <dbReference type="ChEBI" id="CHEBI:18420"/>
    </cofactor>
</comment>
<keyword evidence="4" id="KW-0472">Membrane</keyword>
<proteinExistence type="predicted"/>
<evidence type="ECO:0000256" key="3">
    <source>
        <dbReference type="ARBA" id="ARBA00034247"/>
    </source>
</evidence>
<evidence type="ECO:0000313" key="7">
    <source>
        <dbReference type="EMBL" id="TKB02800.1"/>
    </source>
</evidence>
<dbReference type="InterPro" id="IPR043128">
    <property type="entry name" value="Rev_trsase/Diguanyl_cyclase"/>
</dbReference>
<name>A0A4U0ZIA6_9ALTE</name>
<dbReference type="GO" id="GO:0052621">
    <property type="term" value="F:diguanylate cyclase activity"/>
    <property type="evidence" value="ECO:0007669"/>
    <property type="project" value="UniProtKB-EC"/>
</dbReference>
<organism evidence="7 8">
    <name type="scientific">Alteromonas portus</name>
    <dbReference type="NCBI Taxonomy" id="2565549"/>
    <lineage>
        <taxon>Bacteria</taxon>
        <taxon>Pseudomonadati</taxon>
        <taxon>Pseudomonadota</taxon>
        <taxon>Gammaproteobacteria</taxon>
        <taxon>Alteromonadales</taxon>
        <taxon>Alteromonadaceae</taxon>
        <taxon>Alteromonas/Salinimonas group</taxon>
        <taxon>Alteromonas</taxon>
    </lineage>
</organism>
<dbReference type="GO" id="GO:0043709">
    <property type="term" value="P:cell adhesion involved in single-species biofilm formation"/>
    <property type="evidence" value="ECO:0007669"/>
    <property type="project" value="TreeGrafter"/>
</dbReference>
<evidence type="ECO:0000256" key="1">
    <source>
        <dbReference type="ARBA" id="ARBA00001946"/>
    </source>
</evidence>
<sequence>MKYKKCISVLVLFLFGINTVLAFDDDEYFQAYSQIISSKPDGEKELMALVSDSDVLSESSSLASVYIALLQSTVNHPTGFEEYKLAPKDHVQDVKRSHPSLFFRHNILLAYNFAIQENWRLAHSKIDEIIAFANGNDTELYFDAIATKSIFLARMGLIRASLNSSAKILGELPSLTEKRFFGDGAIENMELVIGLNMSYLGENKRALELCSRVETFFITRPLASPHRYYQIALDCQRRSLENLNQPDKAFDTLERYIEYATSIEDWDTYTYGLVLKVEYLYALDKVKEAHKLIEKTESFISSLPTSYDTNTYQISRFKALVEQGDVERANALSAIIADNLSDDYSSPDLHWAQFKSIQSSLFEQLGNKDAAISALRDSKNFYQTLYYQTDDRKELFSDYYESALAERKLQLLEQQHELSQLELANSNRVNLILTAGALTLLGLLVLISYLYAVQRRLKREQETLATVDTLTGVRNRRSLLGVIQLEFNEAKAYQNDLSLVLIDLDNFKAINDNYGHECGDNLLKAFCEHVSKSIRKTDTFGRYGGEEFILCLPKTSASEAKKVVNSILNSYRKVRISPDIGAQTFSAGIAQYQKGIETSKLIKQCDDALYVAKRFGRNRVCIFSHDD</sequence>
<dbReference type="EMBL" id="SWCO01000007">
    <property type="protein sequence ID" value="TKB02800.1"/>
    <property type="molecule type" value="Genomic_DNA"/>
</dbReference>